<dbReference type="RefSeq" id="WP_073286473.1">
    <property type="nucleotide sequence ID" value="NZ_FRCP01000009.1"/>
</dbReference>
<feature type="domain" description="Fe-containing alcohol dehydrogenase-like C-terminal" evidence="3">
    <location>
        <begin position="186"/>
        <end position="383"/>
    </location>
</feature>
<dbReference type="PROSITE" id="PS00060">
    <property type="entry name" value="ADH_IRON_2"/>
    <property type="match status" value="1"/>
</dbReference>
<reference evidence="4 5" key="1">
    <citation type="submission" date="2016-11" db="EMBL/GenBank/DDBJ databases">
        <authorList>
            <person name="Jaros S."/>
            <person name="Januszkiewicz K."/>
            <person name="Wedrychowicz H."/>
        </authorList>
    </citation>
    <scope>NUCLEOTIDE SEQUENCE [LARGE SCALE GENOMIC DNA]</scope>
    <source>
        <strain evidence="4 5">DSM 15930</strain>
    </source>
</reference>
<dbReference type="OrthoDB" id="9801156at2"/>
<dbReference type="STRING" id="1120996.SAMN02746066_01864"/>
<accession>A0A1M7IH82</accession>
<keyword evidence="1" id="KW-0560">Oxidoreductase</keyword>
<evidence type="ECO:0000313" key="4">
    <source>
        <dbReference type="EMBL" id="SHM40142.1"/>
    </source>
</evidence>
<dbReference type="Pfam" id="PF00465">
    <property type="entry name" value="Fe-ADH"/>
    <property type="match status" value="1"/>
</dbReference>
<dbReference type="GO" id="GO:1990362">
    <property type="term" value="F:butanol dehydrogenase (NAD+) activity"/>
    <property type="evidence" value="ECO:0007669"/>
    <property type="project" value="InterPro"/>
</dbReference>
<dbReference type="PANTHER" id="PTHR43633:SF1">
    <property type="entry name" value="ALCOHOL DEHYDROGENASE YQHD"/>
    <property type="match status" value="1"/>
</dbReference>
<dbReference type="InterPro" id="IPR044731">
    <property type="entry name" value="BDH-like"/>
</dbReference>
<dbReference type="Gene3D" id="3.40.50.1970">
    <property type="match status" value="1"/>
</dbReference>
<dbReference type="PANTHER" id="PTHR43633">
    <property type="entry name" value="ALCOHOL DEHYDROGENASE YQHD"/>
    <property type="match status" value="1"/>
</dbReference>
<dbReference type="Gene3D" id="1.20.1090.10">
    <property type="entry name" value="Dehydroquinate synthase-like - alpha domain"/>
    <property type="match status" value="1"/>
</dbReference>
<evidence type="ECO:0000313" key="5">
    <source>
        <dbReference type="Proteomes" id="UP000184038"/>
    </source>
</evidence>
<name>A0A1M7IH82_9FIRM</name>
<dbReference type="PROSITE" id="PS00913">
    <property type="entry name" value="ADH_IRON_1"/>
    <property type="match status" value="1"/>
</dbReference>
<dbReference type="InterPro" id="IPR018211">
    <property type="entry name" value="ADH_Fe_CS"/>
</dbReference>
<feature type="domain" description="Alcohol dehydrogenase iron-type/glycerol dehydrogenase GldA" evidence="2">
    <location>
        <begin position="10"/>
        <end position="175"/>
    </location>
</feature>
<dbReference type="CDD" id="cd08187">
    <property type="entry name" value="BDH"/>
    <property type="match status" value="1"/>
</dbReference>
<dbReference type="AlphaFoldDB" id="A0A1M7IH82"/>
<dbReference type="Pfam" id="PF25137">
    <property type="entry name" value="ADH_Fe_C"/>
    <property type="match status" value="1"/>
</dbReference>
<proteinExistence type="predicted"/>
<dbReference type="GO" id="GO:0008106">
    <property type="term" value="F:alcohol dehydrogenase (NADP+) activity"/>
    <property type="evidence" value="ECO:0007669"/>
    <property type="project" value="TreeGrafter"/>
</dbReference>
<dbReference type="InterPro" id="IPR001670">
    <property type="entry name" value="ADH_Fe/GldA"/>
</dbReference>
<keyword evidence="5" id="KW-1185">Reference proteome</keyword>
<organism evidence="4 5">
    <name type="scientific">Anaerosporobacter mobilis DSM 15930</name>
    <dbReference type="NCBI Taxonomy" id="1120996"/>
    <lineage>
        <taxon>Bacteria</taxon>
        <taxon>Bacillati</taxon>
        <taxon>Bacillota</taxon>
        <taxon>Clostridia</taxon>
        <taxon>Lachnospirales</taxon>
        <taxon>Lachnospiraceae</taxon>
        <taxon>Anaerosporobacter</taxon>
    </lineage>
</organism>
<gene>
    <name evidence="4" type="ORF">SAMN02746066_01864</name>
</gene>
<sequence>MNNFKFHARTDIRFGRDQIINLPGLLTAYGKNVLLVYGGGSIKKLGLYGQIIDLLKGFSIVELPGVEPNPRITSVREGVRLCKQHKIDVVLAVGGGSCIDAAKVIAGGAFYDGDPWDLVVDPSKIDEVLPIVTVLTLAATGSEMNGNAVISNMETKEKFGTGSPNFIPMASILDPTYLFTLPKTQTAAGTADIMSHVYEQYFQKDDEAYLSDCLCESILKTCIKYCPVALENPKDYEARSNLMWASTLALNGLVCAGKGGAWTCHPIEHELSAFYDITHGVGLAIVTPSWMRYILREKTLHKFCNYARNVWDFEGEDSMELATKGIDATENFFKECGIPMTLKEVAIEDKSIHDMAVATTNHNDMESCYVGLSTEDIETILKNCL</sequence>
<dbReference type="GO" id="GO:0046872">
    <property type="term" value="F:metal ion binding"/>
    <property type="evidence" value="ECO:0007669"/>
    <property type="project" value="InterPro"/>
</dbReference>
<dbReference type="EMBL" id="FRCP01000009">
    <property type="protein sequence ID" value="SHM40142.1"/>
    <property type="molecule type" value="Genomic_DNA"/>
</dbReference>
<evidence type="ECO:0000259" key="2">
    <source>
        <dbReference type="Pfam" id="PF00465"/>
    </source>
</evidence>
<dbReference type="FunFam" id="3.40.50.1970:FF:000003">
    <property type="entry name" value="Alcohol dehydrogenase, iron-containing"/>
    <property type="match status" value="1"/>
</dbReference>
<evidence type="ECO:0000256" key="1">
    <source>
        <dbReference type="ARBA" id="ARBA00023002"/>
    </source>
</evidence>
<evidence type="ECO:0000259" key="3">
    <source>
        <dbReference type="Pfam" id="PF25137"/>
    </source>
</evidence>
<dbReference type="GO" id="GO:0005829">
    <property type="term" value="C:cytosol"/>
    <property type="evidence" value="ECO:0007669"/>
    <property type="project" value="TreeGrafter"/>
</dbReference>
<dbReference type="SUPFAM" id="SSF56796">
    <property type="entry name" value="Dehydroquinate synthase-like"/>
    <property type="match status" value="1"/>
</dbReference>
<dbReference type="Proteomes" id="UP000184038">
    <property type="component" value="Unassembled WGS sequence"/>
</dbReference>
<dbReference type="GO" id="GO:1990002">
    <property type="term" value="F:methylglyoxal reductase (NADPH) (acetol producing) activity"/>
    <property type="evidence" value="ECO:0007669"/>
    <property type="project" value="TreeGrafter"/>
</dbReference>
<protein>
    <submittedName>
        <fullName evidence="4">Uncharacterized protein</fullName>
    </submittedName>
</protein>
<dbReference type="InterPro" id="IPR056798">
    <property type="entry name" value="ADH_Fe_C"/>
</dbReference>